<organism evidence="2 3">
    <name type="scientific">Ilex paraguariensis</name>
    <name type="common">yerba mate</name>
    <dbReference type="NCBI Taxonomy" id="185542"/>
    <lineage>
        <taxon>Eukaryota</taxon>
        <taxon>Viridiplantae</taxon>
        <taxon>Streptophyta</taxon>
        <taxon>Embryophyta</taxon>
        <taxon>Tracheophyta</taxon>
        <taxon>Spermatophyta</taxon>
        <taxon>Magnoliopsida</taxon>
        <taxon>eudicotyledons</taxon>
        <taxon>Gunneridae</taxon>
        <taxon>Pentapetalae</taxon>
        <taxon>asterids</taxon>
        <taxon>campanulids</taxon>
        <taxon>Aquifoliales</taxon>
        <taxon>Aquifoliaceae</taxon>
        <taxon>Ilex</taxon>
    </lineage>
</organism>
<reference evidence="2 3" key="1">
    <citation type="submission" date="2024-02" db="EMBL/GenBank/DDBJ databases">
        <authorList>
            <person name="Vignale AGUSTIN F."/>
            <person name="Sosa J E."/>
            <person name="Modenutti C."/>
        </authorList>
    </citation>
    <scope>NUCLEOTIDE SEQUENCE [LARGE SCALE GENOMIC DNA]</scope>
</reference>
<name>A0ABC8S8X1_9AQUA</name>
<dbReference type="Proteomes" id="UP001642360">
    <property type="component" value="Unassembled WGS sequence"/>
</dbReference>
<protein>
    <submittedName>
        <fullName evidence="2">Uncharacterized protein</fullName>
    </submittedName>
</protein>
<keyword evidence="3" id="KW-1185">Reference proteome</keyword>
<feature type="compositionally biased region" description="Polar residues" evidence="1">
    <location>
        <begin position="124"/>
        <end position="144"/>
    </location>
</feature>
<dbReference type="AlphaFoldDB" id="A0ABC8S8X1"/>
<gene>
    <name evidence="2" type="ORF">ILEXP_LOCUS21965</name>
</gene>
<evidence type="ECO:0000313" key="2">
    <source>
        <dbReference type="EMBL" id="CAK9153676.1"/>
    </source>
</evidence>
<comment type="caution">
    <text evidence="2">The sequence shown here is derived from an EMBL/GenBank/DDBJ whole genome shotgun (WGS) entry which is preliminary data.</text>
</comment>
<feature type="region of interest" description="Disordered" evidence="1">
    <location>
        <begin position="122"/>
        <end position="145"/>
    </location>
</feature>
<dbReference type="EMBL" id="CAUOFW020002436">
    <property type="protein sequence ID" value="CAK9153676.1"/>
    <property type="molecule type" value="Genomic_DNA"/>
</dbReference>
<accession>A0ABC8S8X1</accession>
<evidence type="ECO:0000313" key="3">
    <source>
        <dbReference type="Proteomes" id="UP001642360"/>
    </source>
</evidence>
<evidence type="ECO:0000256" key="1">
    <source>
        <dbReference type="SAM" id="MobiDB-lite"/>
    </source>
</evidence>
<sequence length="227" mass="23217">MKKGTLMLGESSRDSMVDAFASSISKQVGGRASFTCVGRLVNIHGVAISDAQSVTGEATMRGSEDGDVHGTICNASVVQGGTHGAMAAPVTGALGDVSEALGGTSALGDAFSDSLDSRKECGTSKWTQPLGKSSDTLGSANAQGSVDGLNKSGTRAILRSSRGEVEVAQAMGDAKAREVNDGLLTNASQVPSRCCVVPVVALNWTIEEDKVPELVGVAQWRLLDGFS</sequence>
<proteinExistence type="predicted"/>